<feature type="compositionally biased region" description="Basic and acidic residues" evidence="1">
    <location>
        <begin position="28"/>
        <end position="42"/>
    </location>
</feature>
<dbReference type="Proteomes" id="UP000076798">
    <property type="component" value="Unassembled WGS sequence"/>
</dbReference>
<accession>A0A165WG18</accession>
<evidence type="ECO:0000256" key="1">
    <source>
        <dbReference type="SAM" id="MobiDB-lite"/>
    </source>
</evidence>
<feature type="region of interest" description="Disordered" evidence="1">
    <location>
        <begin position="1"/>
        <end position="42"/>
    </location>
</feature>
<feature type="region of interest" description="Disordered" evidence="1">
    <location>
        <begin position="83"/>
        <end position="108"/>
    </location>
</feature>
<name>A0A165WG18_9AGAM</name>
<reference evidence="2 3" key="1">
    <citation type="journal article" date="2016" name="Mol. Biol. Evol.">
        <title>Comparative Genomics of Early-Diverging Mushroom-Forming Fungi Provides Insights into the Origins of Lignocellulose Decay Capabilities.</title>
        <authorList>
            <person name="Nagy L.G."/>
            <person name="Riley R."/>
            <person name="Tritt A."/>
            <person name="Adam C."/>
            <person name="Daum C."/>
            <person name="Floudas D."/>
            <person name="Sun H."/>
            <person name="Yadav J.S."/>
            <person name="Pangilinan J."/>
            <person name="Larsson K.H."/>
            <person name="Matsuura K."/>
            <person name="Barry K."/>
            <person name="Labutti K."/>
            <person name="Kuo R."/>
            <person name="Ohm R.A."/>
            <person name="Bhattacharya S.S."/>
            <person name="Shirouzu T."/>
            <person name="Yoshinaga Y."/>
            <person name="Martin F.M."/>
            <person name="Grigoriev I.V."/>
            <person name="Hibbett D.S."/>
        </authorList>
    </citation>
    <scope>NUCLEOTIDE SEQUENCE [LARGE SCALE GENOMIC DNA]</scope>
    <source>
        <strain evidence="2 3">HHB10207 ss-3</strain>
    </source>
</reference>
<sequence length="205" mass="23022">MSTVPNAASPHPQVHPTRLPASGISKEATLKGEEGKESSRVISDDMPLRVELARRPTFHVASRHSPIASALVGSCPSLSPSPSLSLRHSSLHQVTDDRKPPPPYPSKKRRISKILNRSRVFFCELSPTIIIFRFSIFVSHVLSIPSFIRDGSIPVIVWLSLTPALRIKRIKNCPNRWRSMPRIRSSTPSPINLEGSARWRWMQEK</sequence>
<dbReference type="AlphaFoldDB" id="A0A165WG18"/>
<protein>
    <submittedName>
        <fullName evidence="2">Uncharacterized protein</fullName>
    </submittedName>
</protein>
<keyword evidence="3" id="KW-1185">Reference proteome</keyword>
<gene>
    <name evidence="2" type="ORF">SISSUDRAFT_1068085</name>
</gene>
<dbReference type="EMBL" id="KV428849">
    <property type="protein sequence ID" value="KZT31112.1"/>
    <property type="molecule type" value="Genomic_DNA"/>
</dbReference>
<organism evidence="2 3">
    <name type="scientific">Sistotremastrum suecicum HHB10207 ss-3</name>
    <dbReference type="NCBI Taxonomy" id="1314776"/>
    <lineage>
        <taxon>Eukaryota</taxon>
        <taxon>Fungi</taxon>
        <taxon>Dikarya</taxon>
        <taxon>Basidiomycota</taxon>
        <taxon>Agaricomycotina</taxon>
        <taxon>Agaricomycetes</taxon>
        <taxon>Sistotremastrales</taxon>
        <taxon>Sistotremastraceae</taxon>
        <taxon>Sistotremastrum</taxon>
    </lineage>
</organism>
<evidence type="ECO:0000313" key="2">
    <source>
        <dbReference type="EMBL" id="KZT31112.1"/>
    </source>
</evidence>
<proteinExistence type="predicted"/>
<evidence type="ECO:0000313" key="3">
    <source>
        <dbReference type="Proteomes" id="UP000076798"/>
    </source>
</evidence>